<evidence type="ECO:0000256" key="1">
    <source>
        <dbReference type="SAM" id="Phobius"/>
    </source>
</evidence>
<proteinExistence type="predicted"/>
<evidence type="ECO:0000313" key="3">
    <source>
        <dbReference type="Proteomes" id="UP000245657"/>
    </source>
</evidence>
<evidence type="ECO:0000313" key="2">
    <source>
        <dbReference type="EMBL" id="PWR74257.1"/>
    </source>
</evidence>
<gene>
    <name evidence="2" type="ORF">DK846_03680</name>
</gene>
<organism evidence="2 3">
    <name type="scientific">Methanospirillum lacunae</name>
    <dbReference type="NCBI Taxonomy" id="668570"/>
    <lineage>
        <taxon>Archaea</taxon>
        <taxon>Methanobacteriati</taxon>
        <taxon>Methanobacteriota</taxon>
        <taxon>Stenosarchaea group</taxon>
        <taxon>Methanomicrobia</taxon>
        <taxon>Methanomicrobiales</taxon>
        <taxon>Methanospirillaceae</taxon>
        <taxon>Methanospirillum</taxon>
    </lineage>
</organism>
<dbReference type="GeneID" id="97549639"/>
<keyword evidence="1" id="KW-0472">Membrane</keyword>
<feature type="transmembrane region" description="Helical" evidence="1">
    <location>
        <begin position="9"/>
        <end position="29"/>
    </location>
</feature>
<keyword evidence="1" id="KW-0812">Transmembrane</keyword>
<name>A0A2V2ND21_9EURY</name>
<reference evidence="2 3" key="1">
    <citation type="submission" date="2018-05" db="EMBL/GenBank/DDBJ databases">
        <title>Draft genome of Methanospirillum lacunae Ki8-1.</title>
        <authorList>
            <person name="Dueholm M.S."/>
            <person name="Nielsen P.H."/>
            <person name="Bakmann L.F."/>
            <person name="Otzen D.E."/>
        </authorList>
    </citation>
    <scope>NUCLEOTIDE SEQUENCE [LARGE SCALE GENOMIC DNA]</scope>
    <source>
        <strain evidence="2 3">Ki8-1</strain>
    </source>
</reference>
<accession>A0A2V2ND21</accession>
<dbReference type="Proteomes" id="UP000245657">
    <property type="component" value="Unassembled WGS sequence"/>
</dbReference>
<dbReference type="EMBL" id="QGMY01000002">
    <property type="protein sequence ID" value="PWR74257.1"/>
    <property type="molecule type" value="Genomic_DNA"/>
</dbReference>
<feature type="transmembrane region" description="Helical" evidence="1">
    <location>
        <begin position="132"/>
        <end position="155"/>
    </location>
</feature>
<comment type="caution">
    <text evidence="2">The sequence shown here is derived from an EMBL/GenBank/DDBJ whole genome shotgun (WGS) entry which is preliminary data.</text>
</comment>
<keyword evidence="1" id="KW-1133">Transmembrane helix</keyword>
<dbReference type="RefSeq" id="WP_109967536.1">
    <property type="nucleotide sequence ID" value="NZ_CP176093.1"/>
</dbReference>
<protein>
    <submittedName>
        <fullName evidence="2">Uncharacterized protein</fullName>
    </submittedName>
</protein>
<dbReference type="AlphaFoldDB" id="A0A2V2ND21"/>
<keyword evidence="3" id="KW-1185">Reference proteome</keyword>
<feature type="transmembrane region" description="Helical" evidence="1">
    <location>
        <begin position="80"/>
        <end position="101"/>
    </location>
</feature>
<sequence length="156" mass="18258">MSLNDSQQLFGFFFTIYFFIIIDRSHVMYQTWDTYSAWMGKTHNLNRLVLGWLILVILPITHFAILFTLLGLFNVTLNPTISGVIIIILISISSFFTFGYFRLYESLVHGFPVKFFTYEDQTRETTKIRPHFLAHFIPGILYVILSTLLLVITLYL</sequence>
<feature type="transmembrane region" description="Helical" evidence="1">
    <location>
        <begin position="49"/>
        <end position="73"/>
    </location>
</feature>